<dbReference type="InterPro" id="IPR029058">
    <property type="entry name" value="AB_hydrolase_fold"/>
</dbReference>
<protein>
    <recommendedName>
        <fullName evidence="2">Peptidase S33 tripeptidyl aminopeptidase-like C-terminal domain-containing protein</fullName>
    </recommendedName>
</protein>
<dbReference type="Gene3D" id="3.40.50.1820">
    <property type="entry name" value="alpha/beta hydrolase"/>
    <property type="match status" value="1"/>
</dbReference>
<sequence>MNYRMIKSMSVVGIICCVVFGGGGIYAKIADYPKKGGGAGGGGSLLEHITVNAESTLIWESCPTNDPKFKEFVCGKFVVPCIYDKQKAKKIAGASTCKLELGVIKRPALESRSSPYHGGALLVQPGGPGDSATKHLVDNIRHYQRLTGGAYDLYALDPRGIGLSQPDTNCHDSTDELYQHFRRFVSELPPLNANTAAEWVTKWKAYGKKCSQKIGGDGGNLQILGIRAIAKDFIGFSEALSVEYGNPDWRINYIGTSWGALLGKAIATLAPEKTGNMVLQSVPSHHLLTNLLEGLVGYLKETDYVLGSFYALCAEGNCPLNDNRQRSPLEVGQRVHKIMNMVESQGVVMVMEDMTSVNTRHLSRSIYDALYSPPQLEAIAKALVKLESGTLTATPEGLRSTAKHSIELSAYHHAATVVHRKNAVQALILLQRDKNNEKAIWDVLMEQQLEPFRLMKPFGVDTDFHFLYNCVEAGTLGQTKDVAGLLAVFESLSKEKYGAQTARPMLFIATDADPVAPTANLQETVDSFPNSITIIQRGQGHASPMSGCTVVRIQQYLANTLQRFVEDQVRMDPAAGKDFRCEDGYLPFGLQTDEGGVPYVLKRESPQRPQRRMFPSDSEREL</sequence>
<gene>
    <name evidence="3" type="ORF">BJ508DRAFT_328308</name>
</gene>
<dbReference type="Pfam" id="PF08386">
    <property type="entry name" value="Abhydrolase_4"/>
    <property type="match status" value="1"/>
</dbReference>
<proteinExistence type="predicted"/>
<dbReference type="STRING" id="1160509.A0A3N4I1T8"/>
<dbReference type="Proteomes" id="UP000275078">
    <property type="component" value="Unassembled WGS sequence"/>
</dbReference>
<dbReference type="AlphaFoldDB" id="A0A3N4I1T8"/>
<dbReference type="SUPFAM" id="SSF53474">
    <property type="entry name" value="alpha/beta-Hydrolases"/>
    <property type="match status" value="1"/>
</dbReference>
<reference evidence="3 4" key="1">
    <citation type="journal article" date="2018" name="Nat. Ecol. Evol.">
        <title>Pezizomycetes genomes reveal the molecular basis of ectomycorrhizal truffle lifestyle.</title>
        <authorList>
            <person name="Murat C."/>
            <person name="Payen T."/>
            <person name="Noel B."/>
            <person name="Kuo A."/>
            <person name="Morin E."/>
            <person name="Chen J."/>
            <person name="Kohler A."/>
            <person name="Krizsan K."/>
            <person name="Balestrini R."/>
            <person name="Da Silva C."/>
            <person name="Montanini B."/>
            <person name="Hainaut M."/>
            <person name="Levati E."/>
            <person name="Barry K.W."/>
            <person name="Belfiori B."/>
            <person name="Cichocki N."/>
            <person name="Clum A."/>
            <person name="Dockter R.B."/>
            <person name="Fauchery L."/>
            <person name="Guy J."/>
            <person name="Iotti M."/>
            <person name="Le Tacon F."/>
            <person name="Lindquist E.A."/>
            <person name="Lipzen A."/>
            <person name="Malagnac F."/>
            <person name="Mello A."/>
            <person name="Molinier V."/>
            <person name="Miyauchi S."/>
            <person name="Poulain J."/>
            <person name="Riccioni C."/>
            <person name="Rubini A."/>
            <person name="Sitrit Y."/>
            <person name="Splivallo R."/>
            <person name="Traeger S."/>
            <person name="Wang M."/>
            <person name="Zifcakova L."/>
            <person name="Wipf D."/>
            <person name="Zambonelli A."/>
            <person name="Paolocci F."/>
            <person name="Nowrousian M."/>
            <person name="Ottonello S."/>
            <person name="Baldrian P."/>
            <person name="Spatafora J.W."/>
            <person name="Henrissat B."/>
            <person name="Nagy L.G."/>
            <person name="Aury J.M."/>
            <person name="Wincker P."/>
            <person name="Grigoriev I.V."/>
            <person name="Bonfante P."/>
            <person name="Martin F.M."/>
        </authorList>
    </citation>
    <scope>NUCLEOTIDE SEQUENCE [LARGE SCALE GENOMIC DNA]</scope>
    <source>
        <strain evidence="3 4">RN42</strain>
    </source>
</reference>
<evidence type="ECO:0000313" key="3">
    <source>
        <dbReference type="EMBL" id="RPA79407.1"/>
    </source>
</evidence>
<evidence type="ECO:0000259" key="2">
    <source>
        <dbReference type="Pfam" id="PF08386"/>
    </source>
</evidence>
<feature type="region of interest" description="Disordered" evidence="1">
    <location>
        <begin position="597"/>
        <end position="622"/>
    </location>
</feature>
<evidence type="ECO:0000313" key="4">
    <source>
        <dbReference type="Proteomes" id="UP000275078"/>
    </source>
</evidence>
<dbReference type="OrthoDB" id="425534at2759"/>
<dbReference type="EMBL" id="ML119699">
    <property type="protein sequence ID" value="RPA79407.1"/>
    <property type="molecule type" value="Genomic_DNA"/>
</dbReference>
<organism evidence="3 4">
    <name type="scientific">Ascobolus immersus RN42</name>
    <dbReference type="NCBI Taxonomy" id="1160509"/>
    <lineage>
        <taxon>Eukaryota</taxon>
        <taxon>Fungi</taxon>
        <taxon>Dikarya</taxon>
        <taxon>Ascomycota</taxon>
        <taxon>Pezizomycotina</taxon>
        <taxon>Pezizomycetes</taxon>
        <taxon>Pezizales</taxon>
        <taxon>Ascobolaceae</taxon>
        <taxon>Ascobolus</taxon>
    </lineage>
</organism>
<name>A0A3N4I1T8_ASCIM</name>
<dbReference type="InterPro" id="IPR013595">
    <property type="entry name" value="Pept_S33_TAP-like_C"/>
</dbReference>
<accession>A0A3N4I1T8</accession>
<feature type="domain" description="Peptidase S33 tripeptidyl aminopeptidase-like C-terminal" evidence="2">
    <location>
        <begin position="498"/>
        <end position="559"/>
    </location>
</feature>
<evidence type="ECO:0000256" key="1">
    <source>
        <dbReference type="SAM" id="MobiDB-lite"/>
    </source>
</evidence>
<keyword evidence="4" id="KW-1185">Reference proteome</keyword>